<feature type="transmembrane region" description="Helical" evidence="7">
    <location>
        <begin position="94"/>
        <end position="115"/>
    </location>
</feature>
<dbReference type="GO" id="GO:0016020">
    <property type="term" value="C:membrane"/>
    <property type="evidence" value="ECO:0007669"/>
    <property type="project" value="TreeGrafter"/>
</dbReference>
<keyword evidence="1 6" id="KW-0645">Protease</keyword>
<dbReference type="Gene3D" id="3.30.2010.10">
    <property type="entry name" value="Metalloproteases ('zincins'), catalytic domain"/>
    <property type="match status" value="1"/>
</dbReference>
<reference evidence="10 11" key="1">
    <citation type="submission" date="2018-07" db="EMBL/GenBank/DDBJ databases">
        <title>Dyella monticola sp. nov. and Dyella psychrodurans sp. nov. isolated from monsoon evergreen broad-leaved forest soil of Dinghu Mountain, China.</title>
        <authorList>
            <person name="Gao Z."/>
            <person name="Qiu L."/>
        </authorList>
    </citation>
    <scope>NUCLEOTIDE SEQUENCE [LARGE SCALE GENOMIC DNA]</scope>
    <source>
        <strain evidence="10 11">4G-K06</strain>
    </source>
</reference>
<evidence type="ECO:0000256" key="2">
    <source>
        <dbReference type="ARBA" id="ARBA00022723"/>
    </source>
</evidence>
<feature type="domain" description="Peptidase M48" evidence="8">
    <location>
        <begin position="169"/>
        <end position="335"/>
    </location>
</feature>
<organism evidence="10 11">
    <name type="scientific">Dyella monticola</name>
    <dbReference type="NCBI Taxonomy" id="1927958"/>
    <lineage>
        <taxon>Bacteria</taxon>
        <taxon>Pseudomonadati</taxon>
        <taxon>Pseudomonadota</taxon>
        <taxon>Gammaproteobacteria</taxon>
        <taxon>Lysobacterales</taxon>
        <taxon>Rhodanobacteraceae</taxon>
        <taxon>Dyella</taxon>
    </lineage>
</organism>
<evidence type="ECO:0000259" key="9">
    <source>
        <dbReference type="Pfam" id="PF23368"/>
    </source>
</evidence>
<dbReference type="GO" id="GO:0004222">
    <property type="term" value="F:metalloendopeptidase activity"/>
    <property type="evidence" value="ECO:0007669"/>
    <property type="project" value="InterPro"/>
</dbReference>
<evidence type="ECO:0000256" key="7">
    <source>
        <dbReference type="SAM" id="Phobius"/>
    </source>
</evidence>
<comment type="cofactor">
    <cofactor evidence="6">
        <name>Zn(2+)</name>
        <dbReference type="ChEBI" id="CHEBI:29105"/>
    </cofactor>
    <text evidence="6">Binds 1 zinc ion per subunit.</text>
</comment>
<evidence type="ECO:0000256" key="1">
    <source>
        <dbReference type="ARBA" id="ARBA00022670"/>
    </source>
</evidence>
<feature type="domain" description="DUF7092" evidence="9">
    <location>
        <begin position="3"/>
        <end position="78"/>
    </location>
</feature>
<name>A0A370WVS6_9GAMM</name>
<dbReference type="InterPro" id="IPR001915">
    <property type="entry name" value="Peptidase_M48"/>
</dbReference>
<protein>
    <submittedName>
        <fullName evidence="10">Uncharacterized protein</fullName>
    </submittedName>
</protein>
<dbReference type="PANTHER" id="PTHR22726:SF24">
    <property type="entry name" value="M48 FAMILY METALLOPEPTIDASE"/>
    <property type="match status" value="1"/>
</dbReference>
<accession>A0A370WVS6</accession>
<keyword evidence="7" id="KW-0472">Membrane</keyword>
<proteinExistence type="inferred from homology"/>
<evidence type="ECO:0000256" key="3">
    <source>
        <dbReference type="ARBA" id="ARBA00022801"/>
    </source>
</evidence>
<dbReference type="GO" id="GO:0046872">
    <property type="term" value="F:metal ion binding"/>
    <property type="evidence" value="ECO:0007669"/>
    <property type="project" value="UniProtKB-KW"/>
</dbReference>
<dbReference type="PANTHER" id="PTHR22726">
    <property type="entry name" value="METALLOENDOPEPTIDASE OMA1"/>
    <property type="match status" value="1"/>
</dbReference>
<keyword evidence="3 6" id="KW-0378">Hydrolase</keyword>
<gene>
    <name evidence="10" type="ORF">DWU98_14630</name>
</gene>
<evidence type="ECO:0000256" key="4">
    <source>
        <dbReference type="ARBA" id="ARBA00022833"/>
    </source>
</evidence>
<keyword evidence="7" id="KW-0812">Transmembrane</keyword>
<comment type="caution">
    <text evidence="10">The sequence shown here is derived from an EMBL/GenBank/DDBJ whole genome shotgun (WGS) entry which is preliminary data.</text>
</comment>
<evidence type="ECO:0000256" key="5">
    <source>
        <dbReference type="ARBA" id="ARBA00023049"/>
    </source>
</evidence>
<dbReference type="Pfam" id="PF23368">
    <property type="entry name" value="DUF7092"/>
    <property type="match status" value="1"/>
</dbReference>
<evidence type="ECO:0000256" key="6">
    <source>
        <dbReference type="RuleBase" id="RU003983"/>
    </source>
</evidence>
<evidence type="ECO:0000259" key="8">
    <source>
        <dbReference type="Pfam" id="PF01435"/>
    </source>
</evidence>
<dbReference type="EMBL" id="QRBE01000009">
    <property type="protein sequence ID" value="RDS80146.1"/>
    <property type="molecule type" value="Genomic_DNA"/>
</dbReference>
<dbReference type="GO" id="GO:0051603">
    <property type="term" value="P:proteolysis involved in protein catabolic process"/>
    <property type="evidence" value="ECO:0007669"/>
    <property type="project" value="TreeGrafter"/>
</dbReference>
<evidence type="ECO:0000313" key="11">
    <source>
        <dbReference type="Proteomes" id="UP000254258"/>
    </source>
</evidence>
<dbReference type="InterPro" id="IPR055518">
    <property type="entry name" value="DUF7092"/>
</dbReference>
<keyword evidence="7" id="KW-1133">Transmembrane helix</keyword>
<dbReference type="Proteomes" id="UP000254258">
    <property type="component" value="Unassembled WGS sequence"/>
</dbReference>
<dbReference type="InterPro" id="IPR051156">
    <property type="entry name" value="Mito/Outer_Membr_Metalloprot"/>
</dbReference>
<dbReference type="Pfam" id="PF01435">
    <property type="entry name" value="Peptidase_M48"/>
    <property type="match status" value="1"/>
</dbReference>
<dbReference type="CDD" id="cd07332">
    <property type="entry name" value="M48C_Oma1_like"/>
    <property type="match status" value="1"/>
</dbReference>
<keyword evidence="4 6" id="KW-0862">Zinc</keyword>
<sequence length="348" mass="38067">MSVPGIYHDGMTTRVTRVVISRVDDSLQWRGADVAGEAALSSVMPSARVIGVPFTLLLPDGAQLQIAHDDMPPDWFARSHRIEKAVDRLERMRSIAWVSVVVTVLALIALFEYVLPWTADRIAYHLPHRLEVAMGQQSLAVLRGRVFLTTTLPAERRQHLQALFDQFAHGIPDLPPVNIVFYSAPMVGANAFALPDGTVVFTDDLVKALPDDRSFLAVAAHELGHQAHHHILREVLRSSGAVVVFGMLTGDVTSLGGMTAAIPAFLLGNHYSRDFEADADSFAFQTLAAHGIDPAAFVDAMRALEKVHPELAADKQVRYLSSHPVTAQRIAKAEAASMAFRQRHAVAR</sequence>
<keyword evidence="5 6" id="KW-0482">Metalloprotease</keyword>
<comment type="similarity">
    <text evidence="6">Belongs to the peptidase M48 family.</text>
</comment>
<keyword evidence="11" id="KW-1185">Reference proteome</keyword>
<evidence type="ECO:0000313" key="10">
    <source>
        <dbReference type="EMBL" id="RDS80146.1"/>
    </source>
</evidence>
<dbReference type="RefSeq" id="WP_115496313.1">
    <property type="nucleotide sequence ID" value="NZ_QRBE01000009.1"/>
</dbReference>
<keyword evidence="2" id="KW-0479">Metal-binding</keyword>
<dbReference type="AlphaFoldDB" id="A0A370WVS6"/>